<dbReference type="RefSeq" id="WP_137090147.1">
    <property type="nucleotide sequence ID" value="NZ_CP028923.1"/>
</dbReference>
<dbReference type="Proteomes" id="UP000298616">
    <property type="component" value="Chromosome"/>
</dbReference>
<dbReference type="OrthoDB" id="1466667at2"/>
<reference evidence="2 3" key="1">
    <citation type="submission" date="2018-04" db="EMBL/GenBank/DDBJ databases">
        <title>Complete genome uncultured novel isolate.</title>
        <authorList>
            <person name="Merlino G."/>
        </authorList>
    </citation>
    <scope>NUCLEOTIDE SEQUENCE [LARGE SCALE GENOMIC DNA]</scope>
    <source>
        <strain evidence="3">R1DC9</strain>
    </source>
</reference>
<name>A0A4D7JM47_9BACT</name>
<evidence type="ECO:0000313" key="3">
    <source>
        <dbReference type="Proteomes" id="UP000298616"/>
    </source>
</evidence>
<gene>
    <name evidence="2" type="ORF">DCC35_07290</name>
</gene>
<accession>A0A4D7JM47</accession>
<keyword evidence="1" id="KW-0812">Transmembrane</keyword>
<sequence>MKKFLNKISIKTPVKIAILVVVFVAVAGFAGNRYNTRTCSEINVRLNGIEDNYFINEEDVVSALTYNGVPLSGNSFENINLKDLEIKILKQQYIKSAEVFRGLGGNLVVEAELVKPVARLVQNMAADAYIGIDGRIIPISDRYTPRMMIITGDYVKSIITGKLTEQPGNPIMNLIKKIEEDEFLKAQIAQIDIDKKGNVILYQQVGKQRIELGKPVDLDKKLKKLEVFYSEILPRKGWNHYDRVNLAYEDQIICE</sequence>
<keyword evidence="1" id="KW-1133">Transmembrane helix</keyword>
<dbReference type="GO" id="GO:0051301">
    <property type="term" value="P:cell division"/>
    <property type="evidence" value="ECO:0007669"/>
    <property type="project" value="UniProtKB-KW"/>
</dbReference>
<keyword evidence="3" id="KW-1185">Reference proteome</keyword>
<proteinExistence type="predicted"/>
<dbReference type="EMBL" id="CP028923">
    <property type="protein sequence ID" value="QCK14560.1"/>
    <property type="molecule type" value="Genomic_DNA"/>
</dbReference>
<protein>
    <submittedName>
        <fullName evidence="2">Cell division protein FtsQ</fullName>
    </submittedName>
</protein>
<keyword evidence="1" id="KW-0472">Membrane</keyword>
<keyword evidence="2" id="KW-0132">Cell division</keyword>
<keyword evidence="2" id="KW-0131">Cell cycle</keyword>
<organism evidence="2 3">
    <name type="scientific">Mangrovivirga cuniculi</name>
    <dbReference type="NCBI Taxonomy" id="2715131"/>
    <lineage>
        <taxon>Bacteria</taxon>
        <taxon>Pseudomonadati</taxon>
        <taxon>Bacteroidota</taxon>
        <taxon>Cytophagia</taxon>
        <taxon>Cytophagales</taxon>
        <taxon>Mangrovivirgaceae</taxon>
        <taxon>Mangrovivirga</taxon>
    </lineage>
</organism>
<evidence type="ECO:0000313" key="2">
    <source>
        <dbReference type="EMBL" id="QCK14560.1"/>
    </source>
</evidence>
<dbReference type="KEGG" id="fpf:DCC35_07290"/>
<feature type="transmembrane region" description="Helical" evidence="1">
    <location>
        <begin position="12"/>
        <end position="31"/>
    </location>
</feature>
<evidence type="ECO:0000256" key="1">
    <source>
        <dbReference type="SAM" id="Phobius"/>
    </source>
</evidence>
<dbReference type="AlphaFoldDB" id="A0A4D7JM47"/>